<protein>
    <submittedName>
        <fullName evidence="1">Uncharacterized protein</fullName>
    </submittedName>
</protein>
<dbReference type="Proteomes" id="UP000005239">
    <property type="component" value="Unassembled WGS sequence"/>
</dbReference>
<gene>
    <name evidence="1" type="primary">WBGene00282137</name>
</gene>
<accession>A0A8R1Z528</accession>
<dbReference type="EnsemblMetazoa" id="PPA43768.1">
    <property type="protein sequence ID" value="PPA43768.1"/>
    <property type="gene ID" value="WBGene00282137"/>
</dbReference>
<reference evidence="2" key="1">
    <citation type="journal article" date="2008" name="Nat. Genet.">
        <title>The Pristionchus pacificus genome provides a unique perspective on nematode lifestyle and parasitism.</title>
        <authorList>
            <person name="Dieterich C."/>
            <person name="Clifton S.W."/>
            <person name="Schuster L.N."/>
            <person name="Chinwalla A."/>
            <person name="Delehaunty K."/>
            <person name="Dinkelacker I."/>
            <person name="Fulton L."/>
            <person name="Fulton R."/>
            <person name="Godfrey J."/>
            <person name="Minx P."/>
            <person name="Mitreva M."/>
            <person name="Roeseler W."/>
            <person name="Tian H."/>
            <person name="Witte H."/>
            <person name="Yang S.P."/>
            <person name="Wilson R.K."/>
            <person name="Sommer R.J."/>
        </authorList>
    </citation>
    <scope>NUCLEOTIDE SEQUENCE [LARGE SCALE GENOMIC DNA]</scope>
    <source>
        <strain evidence="2">PS312</strain>
    </source>
</reference>
<evidence type="ECO:0000313" key="2">
    <source>
        <dbReference type="Proteomes" id="UP000005239"/>
    </source>
</evidence>
<sequence>MTGSLSRYESLGKVLQVSESISTVGSTALIGESQIASSRLKTATNIEMFSLLDLIPGGSGELSSTIQQLSMSSTGAEKMNLNNLPSDVVRIIIGMEPEAMESMRVTLASLALLAEASTLISRVYFSFTDTKFQYDRQHWEEIHERLRMRNTKIVFYET</sequence>
<evidence type="ECO:0000313" key="1">
    <source>
        <dbReference type="EnsemblMetazoa" id="PPA43768.1"/>
    </source>
</evidence>
<keyword evidence="2" id="KW-1185">Reference proteome</keyword>
<name>A0A2A6B5N0_PRIPA</name>
<organism evidence="1 2">
    <name type="scientific">Pristionchus pacificus</name>
    <name type="common">Parasitic nematode worm</name>
    <dbReference type="NCBI Taxonomy" id="54126"/>
    <lineage>
        <taxon>Eukaryota</taxon>
        <taxon>Metazoa</taxon>
        <taxon>Ecdysozoa</taxon>
        <taxon>Nematoda</taxon>
        <taxon>Chromadorea</taxon>
        <taxon>Rhabditida</taxon>
        <taxon>Rhabditina</taxon>
        <taxon>Diplogasteromorpha</taxon>
        <taxon>Diplogasteroidea</taxon>
        <taxon>Neodiplogasteridae</taxon>
        <taxon>Pristionchus</taxon>
    </lineage>
</organism>
<reference evidence="1" key="2">
    <citation type="submission" date="2022-06" db="UniProtKB">
        <authorList>
            <consortium name="EnsemblMetazoa"/>
        </authorList>
    </citation>
    <scope>IDENTIFICATION</scope>
    <source>
        <strain evidence="1">PS312</strain>
    </source>
</reference>
<proteinExistence type="predicted"/>
<accession>A0A2A6B5N0</accession>
<dbReference type="AlphaFoldDB" id="A0A2A6B5N0"/>